<evidence type="ECO:0000313" key="1">
    <source>
        <dbReference type="EMBL" id="KAL3842975.1"/>
    </source>
</evidence>
<protein>
    <submittedName>
        <fullName evidence="1">Uncharacterized protein</fullName>
    </submittedName>
</protein>
<dbReference type="Proteomes" id="UP001634394">
    <property type="component" value="Unassembled WGS sequence"/>
</dbReference>
<evidence type="ECO:0000313" key="2">
    <source>
        <dbReference type="Proteomes" id="UP001634394"/>
    </source>
</evidence>
<dbReference type="EMBL" id="JBJQND010000017">
    <property type="protein sequence ID" value="KAL3842975.1"/>
    <property type="molecule type" value="Genomic_DNA"/>
</dbReference>
<organism evidence="1 2">
    <name type="scientific">Sinanodonta woodiana</name>
    <name type="common">Chinese pond mussel</name>
    <name type="synonym">Anodonta woodiana</name>
    <dbReference type="NCBI Taxonomy" id="1069815"/>
    <lineage>
        <taxon>Eukaryota</taxon>
        <taxon>Metazoa</taxon>
        <taxon>Spiralia</taxon>
        <taxon>Lophotrochozoa</taxon>
        <taxon>Mollusca</taxon>
        <taxon>Bivalvia</taxon>
        <taxon>Autobranchia</taxon>
        <taxon>Heteroconchia</taxon>
        <taxon>Palaeoheterodonta</taxon>
        <taxon>Unionida</taxon>
        <taxon>Unionoidea</taxon>
        <taxon>Unionidae</taxon>
        <taxon>Unioninae</taxon>
        <taxon>Sinanodonta</taxon>
    </lineage>
</organism>
<name>A0ABD3U121_SINWO</name>
<gene>
    <name evidence="1" type="ORF">ACJMK2_020943</name>
</gene>
<proteinExistence type="predicted"/>
<comment type="caution">
    <text evidence="1">The sequence shown here is derived from an EMBL/GenBank/DDBJ whole genome shotgun (WGS) entry which is preliminary data.</text>
</comment>
<reference evidence="1 2" key="1">
    <citation type="submission" date="2024-11" db="EMBL/GenBank/DDBJ databases">
        <title>Chromosome-level genome assembly of the freshwater bivalve Anodonta woodiana.</title>
        <authorList>
            <person name="Chen X."/>
        </authorList>
    </citation>
    <scope>NUCLEOTIDE SEQUENCE [LARGE SCALE GENOMIC DNA]</scope>
    <source>
        <strain evidence="1">MN2024</strain>
        <tissue evidence="1">Gills</tissue>
    </source>
</reference>
<accession>A0ABD3U121</accession>
<keyword evidence="2" id="KW-1185">Reference proteome</keyword>
<sequence>MSASIGQEVSDMLAAALEQMDGIIANTRFDSQNGPISITSPSRPQRYTQYSRVIKLLEDLKLALELCEDRKRVVRQMPTDVLKYVLTWLSYTDEACKVGFRGGMGVGAT</sequence>
<dbReference type="AlphaFoldDB" id="A0ABD3U121"/>